<dbReference type="AlphaFoldDB" id="A0A4Z0FT37"/>
<dbReference type="Proteomes" id="UP000297948">
    <property type="component" value="Unassembled WGS sequence"/>
</dbReference>
<feature type="compositionally biased region" description="Basic residues" evidence="1">
    <location>
        <begin position="89"/>
        <end position="98"/>
    </location>
</feature>
<reference evidence="2 3" key="1">
    <citation type="submission" date="2019-03" db="EMBL/GenBank/DDBJ databases">
        <authorList>
            <person name="Gonzalez-Pimentel J.L."/>
        </authorList>
    </citation>
    <scope>NUCLEOTIDE SEQUENCE [LARGE SCALE GENOMIC DNA]</scope>
    <source>
        <strain evidence="2 3">JCM 31289</strain>
    </source>
</reference>
<accession>A0A4Z0FT37</accession>
<sequence length="105" mass="12176">MGIRDRCVTARSLNPRPSPPRSPRCGSSRRVPRSRRRTRRPRRCRRSRPPRRPRRSRCRSRSPRPSRPRPLPRSPRCLPLLVTRGPGGGHRRPRRRGPRSAGEGA</sequence>
<feature type="region of interest" description="Disordered" evidence="1">
    <location>
        <begin position="1"/>
        <end position="105"/>
    </location>
</feature>
<evidence type="ECO:0000256" key="1">
    <source>
        <dbReference type="SAM" id="MobiDB-lite"/>
    </source>
</evidence>
<keyword evidence="3" id="KW-1185">Reference proteome</keyword>
<protein>
    <submittedName>
        <fullName evidence="2">Uncharacterized protein</fullName>
    </submittedName>
</protein>
<comment type="caution">
    <text evidence="2">The sequence shown here is derived from an EMBL/GenBank/DDBJ whole genome shotgun (WGS) entry which is preliminary data.</text>
</comment>
<evidence type="ECO:0000313" key="2">
    <source>
        <dbReference type="EMBL" id="TGA85306.1"/>
    </source>
</evidence>
<proteinExistence type="predicted"/>
<evidence type="ECO:0000313" key="3">
    <source>
        <dbReference type="Proteomes" id="UP000297948"/>
    </source>
</evidence>
<organism evidence="2 3">
    <name type="scientific">Streptomyces palmae</name>
    <dbReference type="NCBI Taxonomy" id="1701085"/>
    <lineage>
        <taxon>Bacteria</taxon>
        <taxon>Bacillati</taxon>
        <taxon>Actinomycetota</taxon>
        <taxon>Actinomycetes</taxon>
        <taxon>Kitasatosporales</taxon>
        <taxon>Streptomycetaceae</taxon>
        <taxon>Streptomyces</taxon>
    </lineage>
</organism>
<gene>
    <name evidence="2" type="ORF">E4099_31000</name>
</gene>
<feature type="compositionally biased region" description="Basic residues" evidence="1">
    <location>
        <begin position="30"/>
        <end position="67"/>
    </location>
</feature>
<dbReference type="EMBL" id="SRID01000568">
    <property type="protein sequence ID" value="TGA85306.1"/>
    <property type="molecule type" value="Genomic_DNA"/>
</dbReference>
<name>A0A4Z0FT37_9ACTN</name>